<evidence type="ECO:0000256" key="1">
    <source>
        <dbReference type="SAM" id="MobiDB-lite"/>
    </source>
</evidence>
<evidence type="ECO:0000313" key="3">
    <source>
        <dbReference type="EMBL" id="OWZ06403.1"/>
    </source>
</evidence>
<dbReference type="OrthoDB" id="1911461at2759"/>
<keyword evidence="2" id="KW-1133">Transmembrane helix</keyword>
<comment type="caution">
    <text evidence="3">The sequence shown here is derived from an EMBL/GenBank/DDBJ whole genome shotgun (WGS) entry which is preliminary data.</text>
</comment>
<feature type="region of interest" description="Disordered" evidence="1">
    <location>
        <begin position="61"/>
        <end position="99"/>
    </location>
</feature>
<accession>A0A225VLU9</accession>
<name>A0A225VLU9_9STRA</name>
<evidence type="ECO:0000313" key="4">
    <source>
        <dbReference type="Proteomes" id="UP000198211"/>
    </source>
</evidence>
<evidence type="ECO:0000256" key="2">
    <source>
        <dbReference type="SAM" id="Phobius"/>
    </source>
</evidence>
<proteinExistence type="predicted"/>
<protein>
    <submittedName>
        <fullName evidence="3">Uncharacterized protein</fullName>
    </submittedName>
</protein>
<keyword evidence="2" id="KW-0472">Membrane</keyword>
<gene>
    <name evidence="3" type="ORF">PHMEG_00021351</name>
</gene>
<reference evidence="4" key="1">
    <citation type="submission" date="2017-03" db="EMBL/GenBank/DDBJ databases">
        <title>Phytopthora megakarya and P. palmivora, two closely related causual agents of cacao black pod achieved similar genome size and gene model numbers by different mechanisms.</title>
        <authorList>
            <person name="Ali S."/>
            <person name="Shao J."/>
            <person name="Larry D.J."/>
            <person name="Kronmiller B."/>
            <person name="Shen D."/>
            <person name="Strem M.D."/>
            <person name="Melnick R.L."/>
            <person name="Guiltinan M.J."/>
            <person name="Tyler B.M."/>
            <person name="Meinhardt L.W."/>
            <person name="Bailey B.A."/>
        </authorList>
    </citation>
    <scope>NUCLEOTIDE SEQUENCE [LARGE SCALE GENOMIC DNA]</scope>
    <source>
        <strain evidence="4">zdho120</strain>
    </source>
</reference>
<feature type="transmembrane region" description="Helical" evidence="2">
    <location>
        <begin position="21"/>
        <end position="40"/>
    </location>
</feature>
<dbReference type="AlphaFoldDB" id="A0A225VLU9"/>
<dbReference type="Proteomes" id="UP000198211">
    <property type="component" value="Unassembled WGS sequence"/>
</dbReference>
<keyword evidence="2" id="KW-0812">Transmembrane</keyword>
<organism evidence="3 4">
    <name type="scientific">Phytophthora megakarya</name>
    <dbReference type="NCBI Taxonomy" id="4795"/>
    <lineage>
        <taxon>Eukaryota</taxon>
        <taxon>Sar</taxon>
        <taxon>Stramenopiles</taxon>
        <taxon>Oomycota</taxon>
        <taxon>Peronosporomycetes</taxon>
        <taxon>Peronosporales</taxon>
        <taxon>Peronosporaceae</taxon>
        <taxon>Phytophthora</taxon>
    </lineage>
</organism>
<keyword evidence="4" id="KW-1185">Reference proteome</keyword>
<sequence>MVGVGAEARKRAMKTKGGNGAVVGFALVVAGGFFSIPFVAHYTKGANLTAQEKPLNASQIRRGAYANSGSRDAGVDPDWDLSTGTYHGRRGPNVRSKEE</sequence>
<dbReference type="EMBL" id="NBNE01003978">
    <property type="protein sequence ID" value="OWZ06403.1"/>
    <property type="molecule type" value="Genomic_DNA"/>
</dbReference>